<dbReference type="InterPro" id="IPR050745">
    <property type="entry name" value="Multifunctional_regulatory"/>
</dbReference>
<dbReference type="PROSITE" id="PS50297">
    <property type="entry name" value="ANK_REP_REGION"/>
    <property type="match status" value="1"/>
</dbReference>
<protein>
    <submittedName>
        <fullName evidence="4">Uncharacterized protein</fullName>
    </submittedName>
</protein>
<evidence type="ECO:0000313" key="4">
    <source>
        <dbReference type="EMBL" id="PLB53875.1"/>
    </source>
</evidence>
<accession>A0A2I2GLX3</accession>
<keyword evidence="1" id="KW-0677">Repeat</keyword>
<dbReference type="VEuPathDB" id="FungiDB:P170DRAFT_504765"/>
<feature type="repeat" description="ANK" evidence="3">
    <location>
        <begin position="378"/>
        <end position="404"/>
    </location>
</feature>
<dbReference type="Pfam" id="PF12796">
    <property type="entry name" value="Ank_2"/>
    <property type="match status" value="1"/>
</dbReference>
<evidence type="ECO:0000313" key="5">
    <source>
        <dbReference type="Proteomes" id="UP000234275"/>
    </source>
</evidence>
<dbReference type="PANTHER" id="PTHR24189:SF50">
    <property type="entry name" value="ANKYRIN REPEAT AND SOCS BOX PROTEIN 2"/>
    <property type="match status" value="1"/>
</dbReference>
<keyword evidence="5" id="KW-1185">Reference proteome</keyword>
<evidence type="ECO:0000256" key="3">
    <source>
        <dbReference type="PROSITE-ProRule" id="PRU00023"/>
    </source>
</evidence>
<dbReference type="PROSITE" id="PS50088">
    <property type="entry name" value="ANK_REPEAT"/>
    <property type="match status" value="1"/>
</dbReference>
<dbReference type="SUPFAM" id="SSF48403">
    <property type="entry name" value="Ankyrin repeat"/>
    <property type="match status" value="1"/>
</dbReference>
<dbReference type="EMBL" id="MSFO01000001">
    <property type="protein sequence ID" value="PLB53875.1"/>
    <property type="molecule type" value="Genomic_DNA"/>
</dbReference>
<gene>
    <name evidence="4" type="ORF">P170DRAFT_504765</name>
</gene>
<dbReference type="Proteomes" id="UP000234275">
    <property type="component" value="Unassembled WGS sequence"/>
</dbReference>
<dbReference type="RefSeq" id="XP_024709177.1">
    <property type="nucleotide sequence ID" value="XM_024854227.1"/>
</dbReference>
<organism evidence="4 5">
    <name type="scientific">Aspergillus steynii IBT 23096</name>
    <dbReference type="NCBI Taxonomy" id="1392250"/>
    <lineage>
        <taxon>Eukaryota</taxon>
        <taxon>Fungi</taxon>
        <taxon>Dikarya</taxon>
        <taxon>Ascomycota</taxon>
        <taxon>Pezizomycotina</taxon>
        <taxon>Eurotiomycetes</taxon>
        <taxon>Eurotiomycetidae</taxon>
        <taxon>Eurotiales</taxon>
        <taxon>Aspergillaceae</taxon>
        <taxon>Aspergillus</taxon>
        <taxon>Aspergillus subgen. Circumdati</taxon>
    </lineage>
</organism>
<sequence>MQIPLEINLHILKHLVSSLPINRALRIRLVNSLFAEEIPKLLFRHPTAQEDNFILKKWAQFPAPLKRQYIRCKIDMHRTSTCVFSSYADEMLKTELARTSPNLLPSEPAATAVPFIERVIDIAPHMDHDRWDMFHPDRYRRYVEWYETKVMAEFPYQFGSESVEETVQVVLAGSAILRDEVDLLSWALDSGVDLGQVSRRLELSLVDLIARKGSRMIAELVVERGYDLSRVRQFGKTYAALCGAAVGKNFDALDVWLEHLRRRDDAHLQHNLREMMRTAAEKGEFTMLEFLARWYEDGTAALLYNQLISAINEEDISVIRRLMEYEGFYRTISTKKYPKGPLFTVMWIWRSSYFRAILEMLLKGGVDPDGRYPGVVGTPLQRAVEQGWLDAARTLIQYGADVNVLCIPHRMRKRSEVSLLLVAARKRNGAMVRLLLENGADPASVKNDPKHGSYIQRIIDGTETEA</sequence>
<dbReference type="Gene3D" id="1.25.40.20">
    <property type="entry name" value="Ankyrin repeat-containing domain"/>
    <property type="match status" value="2"/>
</dbReference>
<dbReference type="PANTHER" id="PTHR24189">
    <property type="entry name" value="MYOTROPHIN"/>
    <property type="match status" value="1"/>
</dbReference>
<keyword evidence="2 3" id="KW-0040">ANK repeat</keyword>
<comment type="caution">
    <text evidence="4">The sequence shown here is derived from an EMBL/GenBank/DDBJ whole genome shotgun (WGS) entry which is preliminary data.</text>
</comment>
<reference evidence="4 5" key="1">
    <citation type="submission" date="2016-12" db="EMBL/GenBank/DDBJ databases">
        <title>The genomes of Aspergillus section Nigri reveals drivers in fungal speciation.</title>
        <authorList>
            <consortium name="DOE Joint Genome Institute"/>
            <person name="Vesth T.C."/>
            <person name="Nybo J."/>
            <person name="Theobald S."/>
            <person name="Brandl J."/>
            <person name="Frisvad J.C."/>
            <person name="Nielsen K.F."/>
            <person name="Lyhne E.K."/>
            <person name="Kogle M.E."/>
            <person name="Kuo A."/>
            <person name="Riley R."/>
            <person name="Clum A."/>
            <person name="Nolan M."/>
            <person name="Lipzen A."/>
            <person name="Salamov A."/>
            <person name="Henrissat B."/>
            <person name="Wiebenga A."/>
            <person name="De Vries R.P."/>
            <person name="Grigoriev I.V."/>
            <person name="Mortensen U.H."/>
            <person name="Andersen M.R."/>
            <person name="Baker S.E."/>
        </authorList>
    </citation>
    <scope>NUCLEOTIDE SEQUENCE [LARGE SCALE GENOMIC DNA]</scope>
    <source>
        <strain evidence="4 5">IBT 23096</strain>
    </source>
</reference>
<dbReference type="InterPro" id="IPR036770">
    <property type="entry name" value="Ankyrin_rpt-contain_sf"/>
</dbReference>
<dbReference type="GeneID" id="36561933"/>
<evidence type="ECO:0000256" key="1">
    <source>
        <dbReference type="ARBA" id="ARBA00022737"/>
    </source>
</evidence>
<dbReference type="AlphaFoldDB" id="A0A2I2GLX3"/>
<dbReference type="OrthoDB" id="444631at2759"/>
<dbReference type="STRING" id="1392250.A0A2I2GLX3"/>
<name>A0A2I2GLX3_9EURO</name>
<dbReference type="InterPro" id="IPR002110">
    <property type="entry name" value="Ankyrin_rpt"/>
</dbReference>
<evidence type="ECO:0000256" key="2">
    <source>
        <dbReference type="ARBA" id="ARBA00023043"/>
    </source>
</evidence>
<proteinExistence type="predicted"/>